<organism evidence="4 5">
    <name type="scientific">Marisediminicola antarctica</name>
    <dbReference type="NCBI Taxonomy" id="674079"/>
    <lineage>
        <taxon>Bacteria</taxon>
        <taxon>Bacillati</taxon>
        <taxon>Actinomycetota</taxon>
        <taxon>Actinomycetes</taxon>
        <taxon>Micrococcales</taxon>
        <taxon>Microbacteriaceae</taxon>
        <taxon>Marisediminicola</taxon>
    </lineage>
</organism>
<feature type="domain" description="Response regulatory" evidence="3">
    <location>
        <begin position="2"/>
        <end position="110"/>
    </location>
</feature>
<name>A0A7L5APA3_9MICO</name>
<dbReference type="SMART" id="SM00448">
    <property type="entry name" value="REC"/>
    <property type="match status" value="1"/>
</dbReference>
<evidence type="ECO:0000256" key="2">
    <source>
        <dbReference type="PROSITE-ProRule" id="PRU00169"/>
    </source>
</evidence>
<evidence type="ECO:0000313" key="4">
    <source>
        <dbReference type="EMBL" id="QHO70981.1"/>
    </source>
</evidence>
<dbReference type="InterPro" id="IPR001789">
    <property type="entry name" value="Sig_transdc_resp-reg_receiver"/>
</dbReference>
<feature type="modified residue" description="4-aspartylphosphate" evidence="2">
    <location>
        <position position="51"/>
    </location>
</feature>
<dbReference type="Pfam" id="PF00072">
    <property type="entry name" value="Response_reg"/>
    <property type="match status" value="1"/>
</dbReference>
<dbReference type="PROSITE" id="PS50110">
    <property type="entry name" value="RESPONSE_REGULATORY"/>
    <property type="match status" value="1"/>
</dbReference>
<dbReference type="OrthoDB" id="5244745at2"/>
<dbReference type="EMBL" id="CP017146">
    <property type="protein sequence ID" value="QHO70981.1"/>
    <property type="molecule type" value="Genomic_DNA"/>
</dbReference>
<dbReference type="PANTHER" id="PTHR44591">
    <property type="entry name" value="STRESS RESPONSE REGULATOR PROTEIN 1"/>
    <property type="match status" value="1"/>
</dbReference>
<dbReference type="InterPro" id="IPR050595">
    <property type="entry name" value="Bact_response_regulator"/>
</dbReference>
<dbReference type="InterPro" id="IPR011006">
    <property type="entry name" value="CheY-like_superfamily"/>
</dbReference>
<dbReference type="AlphaFoldDB" id="A0A7L5APA3"/>
<dbReference type="Proteomes" id="UP000464507">
    <property type="component" value="Chromosome"/>
</dbReference>
<reference evidence="4 5" key="1">
    <citation type="submission" date="2016-09" db="EMBL/GenBank/DDBJ databases">
        <title>Complete genome sequence of microbes from the polar regions.</title>
        <authorList>
            <person name="Liao L."/>
            <person name="Chen B."/>
        </authorList>
    </citation>
    <scope>NUCLEOTIDE SEQUENCE [LARGE SCALE GENOMIC DNA]</scope>
    <source>
        <strain evidence="4 5">ZS314</strain>
    </source>
</reference>
<gene>
    <name evidence="4" type="ORF">BHD05_04995</name>
</gene>
<proteinExistence type="predicted"/>
<protein>
    <recommendedName>
        <fullName evidence="3">Response regulatory domain-containing protein</fullName>
    </recommendedName>
</protein>
<dbReference type="PANTHER" id="PTHR44591:SF3">
    <property type="entry name" value="RESPONSE REGULATORY DOMAIN-CONTAINING PROTEIN"/>
    <property type="match status" value="1"/>
</dbReference>
<evidence type="ECO:0000256" key="1">
    <source>
        <dbReference type="ARBA" id="ARBA00022553"/>
    </source>
</evidence>
<dbReference type="Gene3D" id="3.40.50.2300">
    <property type="match status" value="1"/>
</dbReference>
<keyword evidence="5" id="KW-1185">Reference proteome</keyword>
<dbReference type="GO" id="GO:0000160">
    <property type="term" value="P:phosphorelay signal transduction system"/>
    <property type="evidence" value="ECO:0007669"/>
    <property type="project" value="InterPro"/>
</dbReference>
<dbReference type="SUPFAM" id="SSF52172">
    <property type="entry name" value="CheY-like"/>
    <property type="match status" value="1"/>
</dbReference>
<dbReference type="RefSeq" id="WP_161885461.1">
    <property type="nucleotide sequence ID" value="NZ_CP017146.1"/>
</dbReference>
<evidence type="ECO:0000313" key="5">
    <source>
        <dbReference type="Proteomes" id="UP000464507"/>
    </source>
</evidence>
<dbReference type="KEGG" id="mant:BHD05_04995"/>
<sequence>MNVLVVDDSADQRHLLRRYFELAGCDVVVADSAESAITAYERLTPDLAVVDLILPGMDGWALTARIQADRPECAVAITSVLDAGDYPKAVAALPKPVSRASVRELLANTASKWAVL</sequence>
<dbReference type="CDD" id="cd17546">
    <property type="entry name" value="REC_hyHK_CKI1_RcsC-like"/>
    <property type="match status" value="1"/>
</dbReference>
<accession>A0A7L5APA3</accession>
<keyword evidence="1 2" id="KW-0597">Phosphoprotein</keyword>
<evidence type="ECO:0000259" key="3">
    <source>
        <dbReference type="PROSITE" id="PS50110"/>
    </source>
</evidence>